<evidence type="ECO:0000256" key="1">
    <source>
        <dbReference type="ARBA" id="ARBA00004651"/>
    </source>
</evidence>
<evidence type="ECO:0000259" key="7">
    <source>
        <dbReference type="Pfam" id="PF12696"/>
    </source>
</evidence>
<evidence type="ECO:0000256" key="4">
    <source>
        <dbReference type="ARBA" id="ARBA00022989"/>
    </source>
</evidence>
<dbReference type="RefSeq" id="WP_220564444.1">
    <property type="nucleotide sequence ID" value="NZ_CP074133.1"/>
</dbReference>
<dbReference type="Pfam" id="PF12696">
    <property type="entry name" value="TraG-D_C"/>
    <property type="match status" value="1"/>
</dbReference>
<feature type="transmembrane region" description="Helical" evidence="6">
    <location>
        <begin position="44"/>
        <end position="65"/>
    </location>
</feature>
<name>A0ABX8BLV0_9ACTN</name>
<sequence>MARERPKYQVKGGVAAAGAPPLLVLLALWGVVGLFFLFWLSARLVAAVLGGTVTPFGPLWAYSLLMRDTAAVWPGVPTVPVLVVFTLLAAASVAAVWWALARLRDALYGQPDAVGALNKDNDTVSELARPEAADKAVRLRRRSLAGSRGRSLGDADVGLALGDVRMGGDRVGKRLFASWEDTVLAFMAPRAGKTTAMAIPYVLDAPGAALATSNKADVWSATAAIRQRTTGERVWLFDPQHITHQEQEFWWDPLAEVRGVEDAYRLAGHFVLTIDDDSKKDMWGPAARALLSQLILAAALDGRSLREVGEWLHDTKLPQPVDILFEHGFTAYAEALRETQNIVAETRDGIYTTARTAARCLDDPEIMRWVTPQEGDPFPEFQPRSFVTTRQTLHLLSKSRAASAPLIAALTDAIFLAGEQASEAQGGRLDPPLVAVLDEAANICKIADLPDMYSHLGSRGIVPVTILQSHRQGVRVWTENGMEAMWSAATVKVFGAGLDDHKIVDALSKLVGQHDVSTTSFSYGEGKGNHSVQLRRQEILQGSDIRRIDKGDCLLFATAAKPTILRMLPWYRDRRAPLISAEIKAAEALITSGARKRYGGRRSGAAVAEKE</sequence>
<keyword evidence="4 6" id="KW-1133">Transmembrane helix</keyword>
<dbReference type="EMBL" id="CP074133">
    <property type="protein sequence ID" value="QUX23220.1"/>
    <property type="molecule type" value="Genomic_DNA"/>
</dbReference>
<dbReference type="InterPro" id="IPR032689">
    <property type="entry name" value="TraG-D_C"/>
</dbReference>
<evidence type="ECO:0000256" key="6">
    <source>
        <dbReference type="SAM" id="Phobius"/>
    </source>
</evidence>
<evidence type="ECO:0000256" key="5">
    <source>
        <dbReference type="ARBA" id="ARBA00023136"/>
    </source>
</evidence>
<evidence type="ECO:0000256" key="3">
    <source>
        <dbReference type="ARBA" id="ARBA00022692"/>
    </source>
</evidence>
<dbReference type="Gene3D" id="3.40.50.300">
    <property type="entry name" value="P-loop containing nucleotide triphosphate hydrolases"/>
    <property type="match status" value="1"/>
</dbReference>
<dbReference type="Proteomes" id="UP000676079">
    <property type="component" value="Chromosome"/>
</dbReference>
<keyword evidence="5 6" id="KW-0472">Membrane</keyword>
<dbReference type="CDD" id="cd01127">
    <property type="entry name" value="TrwB_TraG_TraD_VirD4"/>
    <property type="match status" value="1"/>
</dbReference>
<organism evidence="8 9">
    <name type="scientific">Nocardiopsis changdeensis</name>
    <dbReference type="NCBI Taxonomy" id="2831969"/>
    <lineage>
        <taxon>Bacteria</taxon>
        <taxon>Bacillati</taxon>
        <taxon>Actinomycetota</taxon>
        <taxon>Actinomycetes</taxon>
        <taxon>Streptosporangiales</taxon>
        <taxon>Nocardiopsidaceae</taxon>
        <taxon>Nocardiopsis</taxon>
    </lineage>
</organism>
<dbReference type="InterPro" id="IPR027417">
    <property type="entry name" value="P-loop_NTPase"/>
</dbReference>
<feature type="transmembrane region" description="Helical" evidence="6">
    <location>
        <begin position="12"/>
        <end position="38"/>
    </location>
</feature>
<dbReference type="PANTHER" id="PTHR37937:SF1">
    <property type="entry name" value="CONJUGATIVE TRANSFER: DNA TRANSPORT"/>
    <property type="match status" value="1"/>
</dbReference>
<accession>A0ABX8BLV0</accession>
<comment type="subcellular location">
    <subcellularLocation>
        <location evidence="1">Cell membrane</location>
        <topology evidence="1">Multi-pass membrane protein</topology>
    </subcellularLocation>
</comment>
<gene>
    <name evidence="8" type="ORF">KGD84_02130</name>
</gene>
<dbReference type="InterPro" id="IPR051539">
    <property type="entry name" value="T4SS-coupling_protein"/>
</dbReference>
<dbReference type="PANTHER" id="PTHR37937">
    <property type="entry name" value="CONJUGATIVE TRANSFER: DNA TRANSPORT"/>
    <property type="match status" value="1"/>
</dbReference>
<proteinExistence type="predicted"/>
<evidence type="ECO:0000313" key="9">
    <source>
        <dbReference type="Proteomes" id="UP000676079"/>
    </source>
</evidence>
<reference evidence="8 9" key="1">
    <citation type="submission" date="2021-05" db="EMBL/GenBank/DDBJ databases">
        <title>Direct Submission.</title>
        <authorList>
            <person name="Li K."/>
            <person name="Gao J."/>
        </authorList>
    </citation>
    <scope>NUCLEOTIDE SEQUENCE [LARGE SCALE GENOMIC DNA]</scope>
    <source>
        <strain evidence="8 9">Mg02</strain>
    </source>
</reference>
<feature type="domain" description="TraD/TraG TraM recognition site" evidence="7">
    <location>
        <begin position="432"/>
        <end position="549"/>
    </location>
</feature>
<keyword evidence="9" id="KW-1185">Reference proteome</keyword>
<keyword evidence="2" id="KW-1003">Cell membrane</keyword>
<evidence type="ECO:0000256" key="2">
    <source>
        <dbReference type="ARBA" id="ARBA00022475"/>
    </source>
</evidence>
<protein>
    <submittedName>
        <fullName evidence="8">Type IV secretory system conjugative DNA transfer family protein</fullName>
    </submittedName>
</protein>
<feature type="transmembrane region" description="Helical" evidence="6">
    <location>
        <begin position="77"/>
        <end position="100"/>
    </location>
</feature>
<dbReference type="SUPFAM" id="SSF52540">
    <property type="entry name" value="P-loop containing nucleoside triphosphate hydrolases"/>
    <property type="match status" value="1"/>
</dbReference>
<evidence type="ECO:0000313" key="8">
    <source>
        <dbReference type="EMBL" id="QUX23220.1"/>
    </source>
</evidence>
<keyword evidence="3 6" id="KW-0812">Transmembrane</keyword>